<evidence type="ECO:0000259" key="6">
    <source>
        <dbReference type="PROSITE" id="PS50977"/>
    </source>
</evidence>
<dbReference type="Pfam" id="PF00440">
    <property type="entry name" value="TetR_N"/>
    <property type="match status" value="1"/>
</dbReference>
<dbReference type="PRINTS" id="PR00455">
    <property type="entry name" value="HTHTETR"/>
</dbReference>
<gene>
    <name evidence="7" type="ORF">AMC99_00194</name>
</gene>
<accession>A0A0M4M5V8</accession>
<dbReference type="RefSeq" id="WP_061921611.1">
    <property type="nucleotide sequence ID" value="NZ_CP012669.1"/>
</dbReference>
<dbReference type="Gene3D" id="1.10.357.10">
    <property type="entry name" value="Tetracycline Repressor, domain 2"/>
    <property type="match status" value="1"/>
</dbReference>
<dbReference type="Proteomes" id="UP000057938">
    <property type="component" value="Chromosome"/>
</dbReference>
<dbReference type="InterPro" id="IPR050109">
    <property type="entry name" value="HTH-type_TetR-like_transc_reg"/>
</dbReference>
<keyword evidence="8" id="KW-1185">Reference proteome</keyword>
<keyword evidence="3" id="KW-0804">Transcription</keyword>
<sequence length="217" mass="23386">MSTASSSPDETARAPARGRPVDEAKREAIIDAARHSFFERGFAASSIEQIAADANVSKVTVYNHFGDKRGLLSATVDNECSKLRGLFHIGETPDGSLSERLTTIGAAMTAFLSRPEMVHFDRRIAAETEHDPEIGHAFLNSGPYRMKEAFTAFLESRVQAGELDIADCALAAEQFVSMCKGIGDLERRFGKAVDAQADEARIAGAVEVFLAAYATKG</sequence>
<evidence type="ECO:0000256" key="2">
    <source>
        <dbReference type="ARBA" id="ARBA00023125"/>
    </source>
</evidence>
<name>A0A0M4M5V8_9SPHN</name>
<dbReference type="GO" id="GO:0003700">
    <property type="term" value="F:DNA-binding transcription factor activity"/>
    <property type="evidence" value="ECO:0007669"/>
    <property type="project" value="TreeGrafter"/>
</dbReference>
<dbReference type="EMBL" id="CP012669">
    <property type="protein sequence ID" value="ALE15510.1"/>
    <property type="molecule type" value="Genomic_DNA"/>
</dbReference>
<evidence type="ECO:0000313" key="8">
    <source>
        <dbReference type="Proteomes" id="UP000057938"/>
    </source>
</evidence>
<dbReference type="InterPro" id="IPR039536">
    <property type="entry name" value="TetR_C_Proteobacteria"/>
</dbReference>
<evidence type="ECO:0000256" key="4">
    <source>
        <dbReference type="PROSITE-ProRule" id="PRU00335"/>
    </source>
</evidence>
<dbReference type="InterPro" id="IPR036271">
    <property type="entry name" value="Tet_transcr_reg_TetR-rel_C_sf"/>
</dbReference>
<evidence type="ECO:0000256" key="1">
    <source>
        <dbReference type="ARBA" id="ARBA00023015"/>
    </source>
</evidence>
<dbReference type="InterPro" id="IPR001647">
    <property type="entry name" value="HTH_TetR"/>
</dbReference>
<dbReference type="FunFam" id="1.10.10.60:FF:000141">
    <property type="entry name" value="TetR family transcriptional regulator"/>
    <property type="match status" value="1"/>
</dbReference>
<feature type="domain" description="HTH tetR-type" evidence="6">
    <location>
        <begin position="23"/>
        <end position="83"/>
    </location>
</feature>
<dbReference type="STRING" id="361183.AMC99_00194"/>
<dbReference type="PANTHER" id="PTHR30055:SF146">
    <property type="entry name" value="HTH-TYPE TRANSCRIPTIONAL DUAL REGULATOR CECR"/>
    <property type="match status" value="1"/>
</dbReference>
<dbReference type="OrthoDB" id="9816431at2"/>
<keyword evidence="1" id="KW-0805">Transcription regulation</keyword>
<dbReference type="InterPro" id="IPR009057">
    <property type="entry name" value="Homeodomain-like_sf"/>
</dbReference>
<dbReference type="KEGG" id="aep:AMC99_00194"/>
<dbReference type="PATRIC" id="fig|361183.4.peg.196"/>
<dbReference type="AlphaFoldDB" id="A0A0M4M5V8"/>
<reference evidence="7 8" key="1">
    <citation type="submission" date="2015-09" db="EMBL/GenBank/DDBJ databases">
        <title>Complete genome sequence of a benzo[a]pyrene-degrading bacterium Altererythrobacter epoxidivorans CGMCC 1.7731T.</title>
        <authorList>
            <person name="Li Z."/>
            <person name="Cheng H."/>
            <person name="Huo Y."/>
            <person name="Xu X."/>
        </authorList>
    </citation>
    <scope>NUCLEOTIDE SEQUENCE [LARGE SCALE GENOMIC DNA]</scope>
    <source>
        <strain evidence="7 8">CGMCC 1.7731</strain>
    </source>
</reference>
<evidence type="ECO:0000313" key="7">
    <source>
        <dbReference type="EMBL" id="ALE15510.1"/>
    </source>
</evidence>
<evidence type="ECO:0000256" key="5">
    <source>
        <dbReference type="SAM" id="MobiDB-lite"/>
    </source>
</evidence>
<dbReference type="SUPFAM" id="SSF46689">
    <property type="entry name" value="Homeodomain-like"/>
    <property type="match status" value="1"/>
</dbReference>
<proteinExistence type="predicted"/>
<organism evidence="7 8">
    <name type="scientific">Altererythrobacter epoxidivorans</name>
    <dbReference type="NCBI Taxonomy" id="361183"/>
    <lineage>
        <taxon>Bacteria</taxon>
        <taxon>Pseudomonadati</taxon>
        <taxon>Pseudomonadota</taxon>
        <taxon>Alphaproteobacteria</taxon>
        <taxon>Sphingomonadales</taxon>
        <taxon>Erythrobacteraceae</taxon>
        <taxon>Altererythrobacter</taxon>
    </lineage>
</organism>
<dbReference type="GO" id="GO:0000976">
    <property type="term" value="F:transcription cis-regulatory region binding"/>
    <property type="evidence" value="ECO:0007669"/>
    <property type="project" value="TreeGrafter"/>
</dbReference>
<dbReference type="PROSITE" id="PS50977">
    <property type="entry name" value="HTH_TETR_2"/>
    <property type="match status" value="1"/>
</dbReference>
<feature type="region of interest" description="Disordered" evidence="5">
    <location>
        <begin position="1"/>
        <end position="24"/>
    </location>
</feature>
<feature type="DNA-binding region" description="H-T-H motif" evidence="4">
    <location>
        <begin position="46"/>
        <end position="65"/>
    </location>
</feature>
<dbReference type="PANTHER" id="PTHR30055">
    <property type="entry name" value="HTH-TYPE TRANSCRIPTIONAL REGULATOR RUTR"/>
    <property type="match status" value="1"/>
</dbReference>
<keyword evidence="2 4" id="KW-0238">DNA-binding</keyword>
<protein>
    <submittedName>
        <fullName evidence="7">Transcriptional regulator, TetR family</fullName>
    </submittedName>
</protein>
<dbReference type="SUPFAM" id="SSF48498">
    <property type="entry name" value="Tetracyclin repressor-like, C-terminal domain"/>
    <property type="match status" value="1"/>
</dbReference>
<dbReference type="Gene3D" id="1.10.10.60">
    <property type="entry name" value="Homeodomain-like"/>
    <property type="match status" value="1"/>
</dbReference>
<evidence type="ECO:0000256" key="3">
    <source>
        <dbReference type="ARBA" id="ARBA00023163"/>
    </source>
</evidence>
<dbReference type="Pfam" id="PF14246">
    <property type="entry name" value="TetR_C_7"/>
    <property type="match status" value="1"/>
</dbReference>